<feature type="domain" description="Glycosyltransferase 2-like" evidence="1">
    <location>
        <begin position="555"/>
        <end position="677"/>
    </location>
</feature>
<dbReference type="Pfam" id="PF00535">
    <property type="entry name" value="Glycos_transf_2"/>
    <property type="match status" value="2"/>
</dbReference>
<reference evidence="2" key="1">
    <citation type="submission" date="2020-10" db="EMBL/GenBank/DDBJ databases">
        <authorList>
            <person name="Castelo-Branco R."/>
            <person name="Eusebio N."/>
            <person name="Adriana R."/>
            <person name="Vieira A."/>
            <person name="Brugerolle De Fraissinette N."/>
            <person name="Rezende De Castro R."/>
            <person name="Schneider M.P."/>
            <person name="Vasconcelos V."/>
            <person name="Leao P.N."/>
        </authorList>
    </citation>
    <scope>NUCLEOTIDE SEQUENCE</scope>
    <source>
        <strain evidence="2">LEGE 07310</strain>
    </source>
</reference>
<dbReference type="EMBL" id="JADEXG010000010">
    <property type="protein sequence ID" value="MBE9076935.1"/>
    <property type="molecule type" value="Genomic_DNA"/>
</dbReference>
<evidence type="ECO:0000313" key="2">
    <source>
        <dbReference type="EMBL" id="MBE9076935.1"/>
    </source>
</evidence>
<evidence type="ECO:0000259" key="1">
    <source>
        <dbReference type="Pfam" id="PF00535"/>
    </source>
</evidence>
<organism evidence="2 3">
    <name type="scientific">Vasconcelosia minhoensis LEGE 07310</name>
    <dbReference type="NCBI Taxonomy" id="915328"/>
    <lineage>
        <taxon>Bacteria</taxon>
        <taxon>Bacillati</taxon>
        <taxon>Cyanobacteriota</taxon>
        <taxon>Cyanophyceae</taxon>
        <taxon>Nodosilineales</taxon>
        <taxon>Cymatolegaceae</taxon>
        <taxon>Vasconcelosia</taxon>
        <taxon>Vasconcelosia minhoensis</taxon>
    </lineage>
</organism>
<feature type="domain" description="Glycosyltransferase 2-like" evidence="1">
    <location>
        <begin position="107"/>
        <end position="283"/>
    </location>
</feature>
<dbReference type="Proteomes" id="UP000636505">
    <property type="component" value="Unassembled WGS sequence"/>
</dbReference>
<protein>
    <submittedName>
        <fullName evidence="2">Glycosyltransferase family 2 protein</fullName>
    </submittedName>
</protein>
<proteinExistence type="predicted"/>
<dbReference type="RefSeq" id="WP_193905596.1">
    <property type="nucleotide sequence ID" value="NZ_JADEXG010000010.1"/>
</dbReference>
<evidence type="ECO:0000313" key="3">
    <source>
        <dbReference type="Proteomes" id="UP000636505"/>
    </source>
</evidence>
<dbReference type="SUPFAM" id="SSF53448">
    <property type="entry name" value="Nucleotide-diphospho-sugar transferases"/>
    <property type="match status" value="2"/>
</dbReference>
<sequence length="875" mass="99916">MLYPIKVIDIELSRPITSIENLEGYLGLQALVRLHGVPLGYVKAPVTLGHCTAESLSKLILEQHSWSIICQLLKNGLVSLQRPEELTLEALIDLPPAEYAGEWPLVTVAVCTRDRPEDMKLCLEAITQLDYPHLDILVVDNAPQTEATKELLEHHYPQVRYVREPRPGLDWARNRAILEAKGEIIAYTDDDVVVDPGWVKGLAQVFAENPEVMAVTGLVVPYELETYSQVLFESYGGFGRGFKTRWYRYNPEDRLKAASLYGASGKFGTGANMAYRVSLFERVGGFDPAMDVGTVTNGGGDLEMFFRVIKEHYPLVYEPRALVRHRHRRERQKLQSQIANNGIGLYAYFTCCSRNYPDERWAFIKLSIFWIRWWLLARLWKSFKYPQSFPRQFIWNELKGCFIGLTRYQRAKRDAIAVAQDYRREPEVKFPKPTRTKVLREKRVNQVAVQTVDIAQPLKSILDTTGYQFIQLFVFWQDEPLGTVRIQNDFQPFSVDRLADRIAEHFGTKLLDRKLTLTTDELRWSRAYDVLSEKLLSLATDPYSPTALPSSIPISIALATYDRPNDLCNCLNHLLAQQSPRSIEIIVIDNHPDSGLTPPVVAKFPGVKLVSEPRKGLAYARNAGFAASTGEIVIATDDDVTPPPDWIEKLLAPFVRPDVMVVTGNVLPIQLETLSQQAFESYGGLGKGFKRFEVDGNWFESFENRAVPTWELGATANAAFRASIFSHTDIGLMEEALGPGMPSGVGEDTYLFYKVLKAGYTLVYEPEAFVWHKHRQDNAALRRQIYNYSKGGPSYHLVTFLKDRDLRGLRRVLVEIPLLFLWRIQARIRKWTNYPMSLLFLEMIGNFAGPWSLWQSYRRVRHEGRSRPYIPISQR</sequence>
<dbReference type="PANTHER" id="PTHR43685:SF14">
    <property type="entry name" value="GLYCOSYLTRANSFERASE 2-LIKE DOMAIN-CONTAINING PROTEIN"/>
    <property type="match status" value="1"/>
</dbReference>
<dbReference type="PANTHER" id="PTHR43685">
    <property type="entry name" value="GLYCOSYLTRANSFERASE"/>
    <property type="match status" value="1"/>
</dbReference>
<dbReference type="InterPro" id="IPR029044">
    <property type="entry name" value="Nucleotide-diphossugar_trans"/>
</dbReference>
<dbReference type="InterPro" id="IPR001173">
    <property type="entry name" value="Glyco_trans_2-like"/>
</dbReference>
<comment type="caution">
    <text evidence="2">The sequence shown here is derived from an EMBL/GenBank/DDBJ whole genome shotgun (WGS) entry which is preliminary data.</text>
</comment>
<accession>A0A8J7AKR2</accession>
<dbReference type="Gene3D" id="3.90.550.10">
    <property type="entry name" value="Spore Coat Polysaccharide Biosynthesis Protein SpsA, Chain A"/>
    <property type="match status" value="2"/>
</dbReference>
<name>A0A8J7AKR2_9CYAN</name>
<dbReference type="AlphaFoldDB" id="A0A8J7AKR2"/>
<dbReference type="InterPro" id="IPR050834">
    <property type="entry name" value="Glycosyltransf_2"/>
</dbReference>
<keyword evidence="3" id="KW-1185">Reference proteome</keyword>
<gene>
    <name evidence="2" type="ORF">IQ241_06435</name>
</gene>